<dbReference type="Pfam" id="PF14382">
    <property type="entry name" value="ECR1_N"/>
    <property type="match status" value="1"/>
</dbReference>
<comment type="caution">
    <text evidence="6">The sequence shown here is derived from an EMBL/GenBank/DDBJ whole genome shotgun (WGS) entry which is preliminary data.</text>
</comment>
<keyword evidence="6" id="KW-0269">Exonuclease</keyword>
<feature type="domain" description="Exosome complex component CSL4 C-terminal" evidence="4">
    <location>
        <begin position="113"/>
        <end position="149"/>
    </location>
</feature>
<dbReference type="GO" id="GO:0003723">
    <property type="term" value="F:RNA binding"/>
    <property type="evidence" value="ECO:0007669"/>
    <property type="project" value="InterPro"/>
</dbReference>
<dbReference type="GO" id="GO:0000176">
    <property type="term" value="C:nuclear exosome (RNase complex)"/>
    <property type="evidence" value="ECO:0007669"/>
    <property type="project" value="TreeGrafter"/>
</dbReference>
<evidence type="ECO:0000256" key="1">
    <source>
        <dbReference type="ARBA" id="ARBA00004604"/>
    </source>
</evidence>
<evidence type="ECO:0000313" key="7">
    <source>
        <dbReference type="Proteomes" id="UP000664521"/>
    </source>
</evidence>
<dbReference type="Proteomes" id="UP000664521">
    <property type="component" value="Unassembled WGS sequence"/>
</dbReference>
<dbReference type="PANTHER" id="PTHR12686:SF8">
    <property type="entry name" value="EXOSOME COMPLEX COMPONENT CSL4"/>
    <property type="match status" value="1"/>
</dbReference>
<evidence type="ECO:0000256" key="3">
    <source>
        <dbReference type="ARBA" id="ARBA00022835"/>
    </source>
</evidence>
<dbReference type="CDD" id="cd05791">
    <property type="entry name" value="S1_CSL4"/>
    <property type="match status" value="1"/>
</dbReference>
<dbReference type="SUPFAM" id="SSF50249">
    <property type="entry name" value="Nucleic acid-binding proteins"/>
    <property type="match status" value="1"/>
</dbReference>
<dbReference type="Pfam" id="PF10447">
    <property type="entry name" value="EXOSC1"/>
    <property type="match status" value="1"/>
</dbReference>
<dbReference type="EMBL" id="CAJPDS010000002">
    <property type="protein sequence ID" value="CAF9904120.1"/>
    <property type="molecule type" value="Genomic_DNA"/>
</dbReference>
<evidence type="ECO:0000256" key="2">
    <source>
        <dbReference type="ARBA" id="ARBA00022490"/>
    </source>
</evidence>
<keyword evidence="7" id="KW-1185">Reference proteome</keyword>
<dbReference type="InterPro" id="IPR012340">
    <property type="entry name" value="NA-bd_OB-fold"/>
</dbReference>
<dbReference type="Gene3D" id="2.40.50.140">
    <property type="entry name" value="Nucleic acid-binding proteins"/>
    <property type="match status" value="1"/>
</dbReference>
<keyword evidence="3" id="KW-0271">Exosome</keyword>
<name>A0A8H3I1X4_9LECA</name>
<dbReference type="SUPFAM" id="SSF110324">
    <property type="entry name" value="Ribosomal L27 protein-like"/>
    <property type="match status" value="1"/>
</dbReference>
<accession>A0A8H3I1X4</accession>
<dbReference type="GO" id="GO:0006396">
    <property type="term" value="P:RNA processing"/>
    <property type="evidence" value="ECO:0007669"/>
    <property type="project" value="InterPro"/>
</dbReference>
<evidence type="ECO:0000259" key="5">
    <source>
        <dbReference type="Pfam" id="PF14382"/>
    </source>
</evidence>
<keyword evidence="6" id="KW-0378">Hydrolase</keyword>
<dbReference type="InterPro" id="IPR039771">
    <property type="entry name" value="Csl4"/>
</dbReference>
<dbReference type="GO" id="GO:0005737">
    <property type="term" value="C:cytoplasm"/>
    <property type="evidence" value="ECO:0007669"/>
    <property type="project" value="TreeGrafter"/>
</dbReference>
<dbReference type="GO" id="GO:0004527">
    <property type="term" value="F:exonuclease activity"/>
    <property type="evidence" value="ECO:0007669"/>
    <property type="project" value="UniProtKB-KW"/>
</dbReference>
<dbReference type="InterPro" id="IPR019495">
    <property type="entry name" value="EXOSC1_C"/>
</dbReference>
<proteinExistence type="predicted"/>
<dbReference type="OrthoDB" id="440760at2759"/>
<comment type="subcellular location">
    <subcellularLocation>
        <location evidence="1">Nucleus</location>
        <location evidence="1">Nucleolus</location>
    </subcellularLocation>
</comment>
<dbReference type="PANTHER" id="PTHR12686">
    <property type="entry name" value="3'-5' EXORIBONUCLEASE CSL4-RELATED"/>
    <property type="match status" value="1"/>
</dbReference>
<dbReference type="Gene3D" id="2.40.50.100">
    <property type="match status" value="1"/>
</dbReference>
<dbReference type="InterPro" id="IPR025721">
    <property type="entry name" value="Exosome_cplx_N_dom"/>
</dbReference>
<evidence type="ECO:0000259" key="4">
    <source>
        <dbReference type="Pfam" id="PF10447"/>
    </source>
</evidence>
<gene>
    <name evidence="6" type="primary">CSL4</name>
    <name evidence="6" type="ORF">HETSPECPRED_003369</name>
</gene>
<sequence>MSTILPPFAHPGLELGPISKYTPGPGTHVHDGHIHASLSGAPILNKSTKPPTISIPQLLPPLSNSNLPSTNVTNRNTLPSVGSIVLGKIIRCMVRQVNVAILVVDERVCADEWSGVVRREDVRATEKEKLVVGESFRVGDLIRGEVISLGDQTNYYLTTARNELGVIMAKSEAGNTMHPISWKEFKDPITGETEARKVAKPF</sequence>
<dbReference type="AlphaFoldDB" id="A0A8H3I1X4"/>
<evidence type="ECO:0000313" key="6">
    <source>
        <dbReference type="EMBL" id="CAF9904120.1"/>
    </source>
</evidence>
<organism evidence="6 7">
    <name type="scientific">Heterodermia speciosa</name>
    <dbReference type="NCBI Taxonomy" id="116794"/>
    <lineage>
        <taxon>Eukaryota</taxon>
        <taxon>Fungi</taxon>
        <taxon>Dikarya</taxon>
        <taxon>Ascomycota</taxon>
        <taxon>Pezizomycotina</taxon>
        <taxon>Lecanoromycetes</taxon>
        <taxon>OSLEUM clade</taxon>
        <taxon>Lecanoromycetidae</taxon>
        <taxon>Caliciales</taxon>
        <taxon>Physciaceae</taxon>
        <taxon>Heterodermia</taxon>
    </lineage>
</organism>
<keyword evidence="6" id="KW-0540">Nuclease</keyword>
<dbReference type="GO" id="GO:0005730">
    <property type="term" value="C:nucleolus"/>
    <property type="evidence" value="ECO:0007669"/>
    <property type="project" value="UniProtKB-SubCell"/>
</dbReference>
<protein>
    <submittedName>
        <fullName evidence="6">Exosome 3'-&gt;5 exonuclease subunit ski4 (Csl4)</fullName>
    </submittedName>
</protein>
<keyword evidence="2" id="KW-0963">Cytoplasm</keyword>
<reference evidence="6" key="1">
    <citation type="submission" date="2021-03" db="EMBL/GenBank/DDBJ databases">
        <authorList>
            <person name="Tagirdzhanova G."/>
        </authorList>
    </citation>
    <scope>NUCLEOTIDE SEQUENCE</scope>
</reference>
<feature type="domain" description="Exosome complex component N-terminal" evidence="5">
    <location>
        <begin position="11"/>
        <end position="40"/>
    </location>
</feature>